<dbReference type="Proteomes" id="UP000095283">
    <property type="component" value="Unplaced"/>
</dbReference>
<organism evidence="3 4">
    <name type="scientific">Heterorhabditis bacteriophora</name>
    <name type="common">Entomopathogenic nematode worm</name>
    <dbReference type="NCBI Taxonomy" id="37862"/>
    <lineage>
        <taxon>Eukaryota</taxon>
        <taxon>Metazoa</taxon>
        <taxon>Ecdysozoa</taxon>
        <taxon>Nematoda</taxon>
        <taxon>Chromadorea</taxon>
        <taxon>Rhabditida</taxon>
        <taxon>Rhabditina</taxon>
        <taxon>Rhabditomorpha</taxon>
        <taxon>Strongyloidea</taxon>
        <taxon>Heterorhabditidae</taxon>
        <taxon>Heterorhabditis</taxon>
    </lineage>
</organism>
<evidence type="ECO:0000256" key="1">
    <source>
        <dbReference type="ARBA" id="ARBA00022574"/>
    </source>
</evidence>
<name>A0A1I7XJS7_HETBA</name>
<evidence type="ECO:0000313" key="3">
    <source>
        <dbReference type="Proteomes" id="UP000095283"/>
    </source>
</evidence>
<dbReference type="InterPro" id="IPR051179">
    <property type="entry name" value="WD_repeat_multifunction"/>
</dbReference>
<dbReference type="SMART" id="SM00320">
    <property type="entry name" value="WD40"/>
    <property type="match status" value="8"/>
</dbReference>
<proteinExistence type="predicted"/>
<evidence type="ECO:0000313" key="4">
    <source>
        <dbReference type="WBParaSite" id="Hba_17773"/>
    </source>
</evidence>
<dbReference type="AlphaFoldDB" id="A0A1I7XJS7"/>
<dbReference type="InterPro" id="IPR015943">
    <property type="entry name" value="WD40/YVTN_repeat-like_dom_sf"/>
</dbReference>
<dbReference type="Pfam" id="PF00400">
    <property type="entry name" value="WD40"/>
    <property type="match status" value="3"/>
</dbReference>
<accession>A0A1I7XJS7</accession>
<keyword evidence="2" id="KW-0677">Repeat</keyword>
<dbReference type="PANTHER" id="PTHR19857:SF8">
    <property type="entry name" value="ANGIO-ASSOCIATED MIGRATORY CELL PROTEIN"/>
    <property type="match status" value="1"/>
</dbReference>
<dbReference type="Gene3D" id="2.130.10.10">
    <property type="entry name" value="YVTN repeat-like/Quinoprotein amine dehydrogenase"/>
    <property type="match status" value="1"/>
</dbReference>
<dbReference type="WBParaSite" id="Hba_17773">
    <property type="protein sequence ID" value="Hba_17773"/>
    <property type="gene ID" value="Hba_17773"/>
</dbReference>
<dbReference type="InterPro" id="IPR036322">
    <property type="entry name" value="WD40_repeat_dom_sf"/>
</dbReference>
<sequence>MGDSGDDIRARLEVEGEENSATLLDEDIEQIIELDNYDDRYCSDDEDQQSTSNVSGMEENDLVDDSICSLQAHEQDCFAIAIAGGRWLASGGEDDVTYLWDQTVSESTPVLKIEHNDSVISVAFNNAETLLASADMSGKIIVTQLSDLKSRAELTECNDLEWMFWHCTSDIIFAGDKDGMIWMWLIGSQGLVQSKVLASNGASCTVGYLLPDGKKLIAGYVDGFVRFWSIKDQSCYQLNLHSPVTAIHHHVSQPLAAIGTQDGMVYIVSTAQEGILRKLSTLSSLAVSATKKDDEMEEDAVDNCVECVQMAPSHPWLAVGRNDGSLCIYEIDSSSPRSIFRSPKNQAIIRALWSMEGIVPYLSVGSVDGYIRVFDARDGSLYKELGNGGDDVLDMTILESDPLRIMTAGSGGVIRIFDLSRVI</sequence>
<reference evidence="4" key="1">
    <citation type="submission" date="2016-11" db="UniProtKB">
        <authorList>
            <consortium name="WormBaseParasite"/>
        </authorList>
    </citation>
    <scope>IDENTIFICATION</scope>
</reference>
<dbReference type="PANTHER" id="PTHR19857">
    <property type="entry name" value="MITOCHONDRIAL DIVISION PROTEIN 1-RELATED"/>
    <property type="match status" value="1"/>
</dbReference>
<keyword evidence="3" id="KW-1185">Reference proteome</keyword>
<dbReference type="SUPFAM" id="SSF50978">
    <property type="entry name" value="WD40 repeat-like"/>
    <property type="match status" value="1"/>
</dbReference>
<keyword evidence="1" id="KW-0853">WD repeat</keyword>
<dbReference type="InterPro" id="IPR001680">
    <property type="entry name" value="WD40_rpt"/>
</dbReference>
<evidence type="ECO:0000256" key="2">
    <source>
        <dbReference type="ARBA" id="ARBA00022737"/>
    </source>
</evidence>
<protein>
    <submittedName>
        <fullName evidence="4">WD_REPEATS_REGION domain-containing protein</fullName>
    </submittedName>
</protein>